<gene>
    <name evidence="5" type="primary">mutS2_2</name>
    <name evidence="5" type="ORF">BACCIP111883_02345</name>
</gene>
<dbReference type="InterPro" id="IPR000432">
    <property type="entry name" value="DNA_mismatch_repair_MutS_C"/>
</dbReference>
<keyword evidence="5" id="KW-0378">Hydrolase</keyword>
<dbReference type="GO" id="GO:0004519">
    <property type="term" value="F:endonuclease activity"/>
    <property type="evidence" value="ECO:0007669"/>
    <property type="project" value="UniProtKB-KW"/>
</dbReference>
<feature type="domain" description="DNA mismatch repair proteins mutS family" evidence="4">
    <location>
        <begin position="405"/>
        <end position="421"/>
    </location>
</feature>
<dbReference type="PANTHER" id="PTHR48466:SF2">
    <property type="entry name" value="OS10G0509000 PROTEIN"/>
    <property type="match status" value="1"/>
</dbReference>
<dbReference type="InterPro" id="IPR005747">
    <property type="entry name" value="MutS2"/>
</dbReference>
<dbReference type="InterPro" id="IPR045076">
    <property type="entry name" value="MutS"/>
</dbReference>
<keyword evidence="6" id="KW-1185">Reference proteome</keyword>
<dbReference type="EMBL" id="CAKJTJ010000011">
    <property type="protein sequence ID" value="CAG9621572.1"/>
    <property type="molecule type" value="Genomic_DNA"/>
</dbReference>
<keyword evidence="5" id="KW-0255">Endonuclease</keyword>
<dbReference type="PROSITE" id="PS00486">
    <property type="entry name" value="DNA_MISMATCH_REPAIR_2"/>
    <property type="match status" value="1"/>
</dbReference>
<name>A0ABM8YNW7_9BACI</name>
<dbReference type="SMART" id="SM00534">
    <property type="entry name" value="MUTSac"/>
    <property type="match status" value="1"/>
</dbReference>
<dbReference type="Pfam" id="PF00488">
    <property type="entry name" value="MutS_V"/>
    <property type="match status" value="1"/>
</dbReference>
<protein>
    <submittedName>
        <fullName evidence="5">Endonuclease MutS2</fullName>
        <ecNumber evidence="5">3.1.-.-</ecNumber>
    </submittedName>
</protein>
<evidence type="ECO:0000313" key="5">
    <source>
        <dbReference type="EMBL" id="CAG9621572.1"/>
    </source>
</evidence>
<dbReference type="Gene3D" id="3.40.50.300">
    <property type="entry name" value="P-loop containing nucleotide triphosphate hydrolases"/>
    <property type="match status" value="1"/>
</dbReference>
<keyword evidence="3" id="KW-0238">DNA-binding</keyword>
<dbReference type="GO" id="GO:0016787">
    <property type="term" value="F:hydrolase activity"/>
    <property type="evidence" value="ECO:0007669"/>
    <property type="project" value="UniProtKB-KW"/>
</dbReference>
<keyword evidence="1" id="KW-0547">Nucleotide-binding</keyword>
<evidence type="ECO:0000256" key="3">
    <source>
        <dbReference type="ARBA" id="ARBA00023125"/>
    </source>
</evidence>
<dbReference type="PIRSF" id="PIRSF005814">
    <property type="entry name" value="MutS_YshD"/>
    <property type="match status" value="1"/>
</dbReference>
<keyword evidence="5" id="KW-0540">Nuclease</keyword>
<dbReference type="EC" id="3.1.-.-" evidence="5"/>
<dbReference type="SUPFAM" id="SSF48334">
    <property type="entry name" value="DNA repair protein MutS, domain III"/>
    <property type="match status" value="1"/>
</dbReference>
<sequence length="643" mass="72781">MNKDTIQALQFNEVKKEIASYAISEPGKRTILNLEPSFYKKQIEALLNEVTEGKRILQISSSVPIHGLQGIEYILKNLHKGVAFRPDQLMGLFDFLETIEKLKRFMKDKEYAAPVITTYIYSVSELSQVANEIIKCIRNGRVDDYASKELLKIRKQLSTLEERIKARMEQLVKSSKYSKYLQESIISTRNGRYVIPVKNAYKNQMKGSVLDVSASGSTVYIEPEEISVIQDSISMLKYQEEAEEEQILFALTGLVQDHEREIKLALDLMVNYDVIFAKAKHSMMLEGTAPQINTHHLIRLVDARHPLLGKDAVPLNVVLGEDFDALVITGPNTGGKTVTIKTVGLLTLMSQCGMHIPVGKESEIAIFQKILVDIGDGQSIEQSLSTFSSRIKNIIGILEEANPQTLVLLDELGSGTDPAEGMGIATSILEELYKKGTTMLATTHYSEIKEFANEKEGFINGSMEFDVETLKPTFRLVVGKGGESQAFAIALRLGMHPKLIERAHQITYKEEKGYMSNIVKPMYELEKQLAMNSKYIRKMKHPEKEKEKQEIPFKKGDNVRIPSINEFGIVHTTADSLGNLEVLVKGTLQVFNHKRLSLYIKAEDLYTEEYDLDIVFESKENRKLRNQMKKRHIDDVILEKPEE</sequence>
<dbReference type="InterPro" id="IPR007696">
    <property type="entry name" value="DNA_mismatch_repair_MutS_core"/>
</dbReference>
<proteinExistence type="predicted"/>
<evidence type="ECO:0000259" key="4">
    <source>
        <dbReference type="PROSITE" id="PS00486"/>
    </source>
</evidence>
<evidence type="ECO:0000256" key="1">
    <source>
        <dbReference type="ARBA" id="ARBA00022741"/>
    </source>
</evidence>
<dbReference type="SUPFAM" id="SSF52540">
    <property type="entry name" value="P-loop containing nucleoside triphosphate hydrolases"/>
    <property type="match status" value="1"/>
</dbReference>
<accession>A0ABM8YNW7</accession>
<dbReference type="NCBIfam" id="TIGR01069">
    <property type="entry name" value="mutS2"/>
    <property type="match status" value="1"/>
</dbReference>
<dbReference type="InterPro" id="IPR036187">
    <property type="entry name" value="DNA_mismatch_repair_MutS_sf"/>
</dbReference>
<dbReference type="InterPro" id="IPR027417">
    <property type="entry name" value="P-loop_NTPase"/>
</dbReference>
<dbReference type="SMART" id="SM00533">
    <property type="entry name" value="MUTSd"/>
    <property type="match status" value="1"/>
</dbReference>
<dbReference type="PANTHER" id="PTHR48466">
    <property type="entry name" value="OS10G0509000 PROTEIN-RELATED"/>
    <property type="match status" value="1"/>
</dbReference>
<dbReference type="RefSeq" id="WP_230501450.1">
    <property type="nucleotide sequence ID" value="NZ_CAKJTJ010000011.1"/>
</dbReference>
<evidence type="ECO:0000256" key="2">
    <source>
        <dbReference type="ARBA" id="ARBA00022840"/>
    </source>
</evidence>
<reference evidence="5 6" key="1">
    <citation type="submission" date="2021-10" db="EMBL/GenBank/DDBJ databases">
        <authorList>
            <person name="Criscuolo A."/>
        </authorList>
    </citation>
    <scope>NUCLEOTIDE SEQUENCE [LARGE SCALE GENOMIC DNA]</scope>
    <source>
        <strain evidence="6">CIP 111883</strain>
    </source>
</reference>
<organism evidence="5 6">
    <name type="scientific">Sutcliffiella rhizosphaerae</name>
    <dbReference type="NCBI Taxonomy" id="2880967"/>
    <lineage>
        <taxon>Bacteria</taxon>
        <taxon>Bacillati</taxon>
        <taxon>Bacillota</taxon>
        <taxon>Bacilli</taxon>
        <taxon>Bacillales</taxon>
        <taxon>Bacillaceae</taxon>
        <taxon>Sutcliffiella</taxon>
    </lineage>
</organism>
<evidence type="ECO:0000313" key="6">
    <source>
        <dbReference type="Proteomes" id="UP000789833"/>
    </source>
</evidence>
<comment type="caution">
    <text evidence="5">The sequence shown here is derived from an EMBL/GenBank/DDBJ whole genome shotgun (WGS) entry which is preliminary data.</text>
</comment>
<dbReference type="Proteomes" id="UP000789833">
    <property type="component" value="Unassembled WGS sequence"/>
</dbReference>
<keyword evidence="2" id="KW-0067">ATP-binding</keyword>